<feature type="compositionally biased region" description="Basic and acidic residues" evidence="1">
    <location>
        <begin position="296"/>
        <end position="307"/>
    </location>
</feature>
<evidence type="ECO:0000256" key="1">
    <source>
        <dbReference type="SAM" id="MobiDB-lite"/>
    </source>
</evidence>
<feature type="compositionally biased region" description="Low complexity" evidence="1">
    <location>
        <begin position="261"/>
        <end position="272"/>
    </location>
</feature>
<dbReference type="InterPro" id="IPR011993">
    <property type="entry name" value="PH-like_dom_sf"/>
</dbReference>
<feature type="region of interest" description="Disordered" evidence="1">
    <location>
        <begin position="908"/>
        <end position="941"/>
    </location>
</feature>
<feature type="compositionally biased region" description="Basic and acidic residues" evidence="1">
    <location>
        <begin position="698"/>
        <end position="728"/>
    </location>
</feature>
<dbReference type="SUPFAM" id="SSF50729">
    <property type="entry name" value="PH domain-like"/>
    <property type="match status" value="3"/>
</dbReference>
<dbReference type="SMART" id="SM00233">
    <property type="entry name" value="PH"/>
    <property type="match status" value="3"/>
</dbReference>
<feature type="domain" description="PH" evidence="2">
    <location>
        <begin position="427"/>
        <end position="525"/>
    </location>
</feature>
<reference evidence="3" key="1">
    <citation type="journal article" date="2021" name="Genome Biol. Evol.">
        <title>A High-Quality Reference Genome for a Parasitic Bivalve with Doubly Uniparental Inheritance (Bivalvia: Unionida).</title>
        <authorList>
            <person name="Smith C.H."/>
        </authorList>
    </citation>
    <scope>NUCLEOTIDE SEQUENCE</scope>
    <source>
        <strain evidence="3">CHS0354</strain>
    </source>
</reference>
<dbReference type="Proteomes" id="UP001195483">
    <property type="component" value="Unassembled WGS sequence"/>
</dbReference>
<dbReference type="InterPro" id="IPR001849">
    <property type="entry name" value="PH_domain"/>
</dbReference>
<feature type="region of interest" description="Disordered" evidence="1">
    <location>
        <begin position="378"/>
        <end position="399"/>
    </location>
</feature>
<evidence type="ECO:0000313" key="4">
    <source>
        <dbReference type="Proteomes" id="UP001195483"/>
    </source>
</evidence>
<name>A0AAE0RYE3_9BIVA</name>
<organism evidence="3 4">
    <name type="scientific">Potamilus streckersoni</name>
    <dbReference type="NCBI Taxonomy" id="2493646"/>
    <lineage>
        <taxon>Eukaryota</taxon>
        <taxon>Metazoa</taxon>
        <taxon>Spiralia</taxon>
        <taxon>Lophotrochozoa</taxon>
        <taxon>Mollusca</taxon>
        <taxon>Bivalvia</taxon>
        <taxon>Autobranchia</taxon>
        <taxon>Heteroconchia</taxon>
        <taxon>Palaeoheterodonta</taxon>
        <taxon>Unionida</taxon>
        <taxon>Unionoidea</taxon>
        <taxon>Unionidae</taxon>
        <taxon>Ambleminae</taxon>
        <taxon>Lampsilini</taxon>
        <taxon>Potamilus</taxon>
    </lineage>
</organism>
<feature type="region of interest" description="Disordered" evidence="1">
    <location>
        <begin position="345"/>
        <end position="365"/>
    </location>
</feature>
<sequence length="1190" mass="135074">MTNTKEYHSDTDQDGADANQRFSITQLSVQRQLRKYFLLMPNGSSMALKVDSSLSPVQLDAKPSSCTNNISISDLSLPDHSGWMTWQSGGGKRVWCAVMDMILCVCENDQAERPLEVLLLPGCNIRPLIYKTAINGLKTRSSTNTVTGIGKYQMVIDNCSARRKHIFSVENQASLNEWVNVLENASNLDPESINGMTLDRRSSLNSILQERHRETDDSGCTTPRYIPSSDSSSRVQKVFNCGALETVKTPSIHQNDPGANQQESQFQGQSLQEFRKRLRGLDTEHEQSKHAPIKAQHFDKAPCKESKPNSSKKIRSFGGSLESLLKFRKKKSKKDLIDTSSLEDTTSIDSMSSSGQTSSRSMDSDATTRTFPLATTCHINNSSSTKKSSGKSRSKDTNIIRQASDLKERVITKRDSQSAIRLGDLTDCSIHGHLYCKHLLKWLKYWCAVCRGCFYSFKSQSPQDPPYFAIVLNQCTISILSEGEKKHKRKFVFKLSRPNSKSLYLSAGDNNELSRWVQVLHMEANNVQSDIVNNEKQFTTGHKLNDPESWNPIQTPCVSVSNYSDQTAQENDSEKLKQAPVKPPRKLRYSSCPPTSTTTLTTPNPSVIISPEDCEISESESSKKGNNSILAGPIHSLQSPTHDRAVTHVWQNDRGYLFNVIRSKLKAYKKRKEESVVKGVTTNVGENLLVIDDDNQVQRDERTETDVKGSRDIRRSRSFSSDRKKMEADAAETNGTHSGLRKKHKPLTVRKIPVSELGNPFNSGYLERRIFNGQWIRYWYVLYEQTLYSYLTPDDSVTVDVIDLPNYSVTSLVDKFRGKRFVIQLWHEVFSTVYLSADTREIMTEWCELLVNTTNISDTKVSDDVRLIEGSTCSGCDTTMQNEALDLRQSVKQKLLEEMLRQKYELEKKQAERQRKQKRSGLETEKQTNLNSELTSEEQRMSDVVRLRQRRFSTQIKANTIQKQIQPKKGLFSFGNKKKADESKNMYLKEQLKELTHKLHKIDFDLTQCEKGSTSSDILDYNQNRKYSSRTSFPSDENYVTTSEMDPSMHHTNSLKSAMQKWTARTFSKRKQHKSYKTDEMIGDIFRFRDSVSDYNGYDSQDDSLSDNSVIDLTKISHISKDSDLKLDLSFTDSKPILTSRQRSIASCSSSSSAPSPRREVDPSVMAEIEAFEELTKQVLSARSDRSTFK</sequence>
<dbReference type="PANTHER" id="PTHR12844">
    <property type="entry name" value="CONNECTOR ENCHANCER OF KINASE SUPPRESSOR OF RAS"/>
    <property type="match status" value="1"/>
</dbReference>
<feature type="compositionally biased region" description="Low complexity" evidence="1">
    <location>
        <begin position="590"/>
        <end position="608"/>
    </location>
</feature>
<feature type="region of interest" description="Disordered" evidence="1">
    <location>
        <begin position="249"/>
        <end position="315"/>
    </location>
</feature>
<dbReference type="Pfam" id="PF00169">
    <property type="entry name" value="PH"/>
    <property type="match status" value="2"/>
</dbReference>
<comment type="caution">
    <text evidence="3">The sequence shown here is derived from an EMBL/GenBank/DDBJ whole genome shotgun (WGS) entry which is preliminary data.</text>
</comment>
<feature type="region of interest" description="Disordered" evidence="1">
    <location>
        <begin position="210"/>
        <end position="233"/>
    </location>
</feature>
<feature type="compositionally biased region" description="Polar residues" evidence="1">
    <location>
        <begin position="249"/>
        <end position="260"/>
    </location>
</feature>
<protein>
    <recommendedName>
        <fullName evidence="2">PH domain-containing protein</fullName>
    </recommendedName>
</protein>
<feature type="compositionally biased region" description="Basic and acidic residues" evidence="1">
    <location>
        <begin position="273"/>
        <end position="289"/>
    </location>
</feature>
<feature type="region of interest" description="Disordered" evidence="1">
    <location>
        <begin position="1142"/>
        <end position="1163"/>
    </location>
</feature>
<dbReference type="AlphaFoldDB" id="A0AAE0RYE3"/>
<keyword evidence="4" id="KW-1185">Reference proteome</keyword>
<reference evidence="3" key="3">
    <citation type="submission" date="2023-05" db="EMBL/GenBank/DDBJ databases">
        <authorList>
            <person name="Smith C.H."/>
        </authorList>
    </citation>
    <scope>NUCLEOTIDE SEQUENCE</scope>
    <source>
        <strain evidence="3">CHS0354</strain>
        <tissue evidence="3">Mantle</tissue>
    </source>
</reference>
<proteinExistence type="predicted"/>
<dbReference type="InterPro" id="IPR051566">
    <property type="entry name" value="CNKSR"/>
</dbReference>
<feature type="region of interest" description="Disordered" evidence="1">
    <location>
        <begin position="698"/>
        <end position="742"/>
    </location>
</feature>
<dbReference type="PROSITE" id="PS50003">
    <property type="entry name" value="PH_DOMAIN"/>
    <property type="match status" value="2"/>
</dbReference>
<evidence type="ECO:0000259" key="2">
    <source>
        <dbReference type="PROSITE" id="PS50003"/>
    </source>
</evidence>
<dbReference type="PANTHER" id="PTHR12844:SF42">
    <property type="entry name" value="CONNECTOR ENHANCER OF KSR PROTEIN CNK"/>
    <property type="match status" value="1"/>
</dbReference>
<evidence type="ECO:0000313" key="3">
    <source>
        <dbReference type="EMBL" id="KAK3581868.1"/>
    </source>
</evidence>
<feature type="region of interest" description="Disordered" evidence="1">
    <location>
        <begin position="564"/>
        <end position="608"/>
    </location>
</feature>
<feature type="compositionally biased region" description="Low complexity" evidence="1">
    <location>
        <begin position="1142"/>
        <end position="1156"/>
    </location>
</feature>
<dbReference type="EMBL" id="JAEAOA010000067">
    <property type="protein sequence ID" value="KAK3581868.1"/>
    <property type="molecule type" value="Genomic_DNA"/>
</dbReference>
<dbReference type="Gene3D" id="2.30.29.30">
    <property type="entry name" value="Pleckstrin-homology domain (PH domain)/Phosphotyrosine-binding domain (PTB)"/>
    <property type="match status" value="3"/>
</dbReference>
<gene>
    <name evidence="3" type="ORF">CHS0354_000284</name>
</gene>
<feature type="compositionally biased region" description="Basic and acidic residues" evidence="1">
    <location>
        <begin position="908"/>
        <end position="926"/>
    </location>
</feature>
<reference evidence="3" key="2">
    <citation type="journal article" date="2021" name="Genome Biol. Evol.">
        <title>Developing a high-quality reference genome for a parasitic bivalve with doubly uniparental inheritance (Bivalvia: Unionida).</title>
        <authorList>
            <person name="Smith C.H."/>
        </authorList>
    </citation>
    <scope>NUCLEOTIDE SEQUENCE</scope>
    <source>
        <strain evidence="3">CHS0354</strain>
        <tissue evidence="3">Mantle</tissue>
    </source>
</reference>
<accession>A0AAE0RYE3</accession>
<feature type="domain" description="PH" evidence="2">
    <location>
        <begin position="759"/>
        <end position="855"/>
    </location>
</feature>